<reference evidence="3 4" key="1">
    <citation type="submission" date="2020-04" db="EMBL/GenBank/DDBJ databases">
        <title>Plant Genome Project.</title>
        <authorList>
            <person name="Zhang R.-G."/>
        </authorList>
    </citation>
    <scope>NUCLEOTIDE SEQUENCE [LARGE SCALE GENOMIC DNA]</scope>
    <source>
        <strain evidence="3">YNK0</strain>
        <tissue evidence="3">Leaf</tissue>
    </source>
</reference>
<evidence type="ECO:0000256" key="1">
    <source>
        <dbReference type="SAM" id="MobiDB-lite"/>
    </source>
</evidence>
<dbReference type="Proteomes" id="UP000655225">
    <property type="component" value="Unassembled WGS sequence"/>
</dbReference>
<feature type="signal peptide" evidence="2">
    <location>
        <begin position="1"/>
        <end position="23"/>
    </location>
</feature>
<sequence length="87" mass="9775">MAGTALHLLVILLSFSHLMFFNAVPIASTGNLLHETQGLLASENTHQAITEETWEEELINGRMDMERKDYNWPPGANDHHTPKPPIN</sequence>
<proteinExistence type="predicted"/>
<feature type="region of interest" description="Disordered" evidence="1">
    <location>
        <begin position="66"/>
        <end position="87"/>
    </location>
</feature>
<dbReference type="PANTHER" id="PTHR33474">
    <property type="entry name" value="TRANSMEMBRANE PROTEIN"/>
    <property type="match status" value="1"/>
</dbReference>
<evidence type="ECO:0000313" key="3">
    <source>
        <dbReference type="EMBL" id="KAF8389777.1"/>
    </source>
</evidence>
<accession>A0A835D6K1</accession>
<dbReference type="AlphaFoldDB" id="A0A835D6K1"/>
<keyword evidence="4" id="KW-1185">Reference proteome</keyword>
<feature type="chain" id="PRO_5032326686" evidence="2">
    <location>
        <begin position="24"/>
        <end position="87"/>
    </location>
</feature>
<comment type="caution">
    <text evidence="3">The sequence shown here is derived from an EMBL/GenBank/DDBJ whole genome shotgun (WGS) entry which is preliminary data.</text>
</comment>
<gene>
    <name evidence="3" type="ORF">HHK36_024296</name>
</gene>
<dbReference type="PANTHER" id="PTHR33474:SF2">
    <property type="entry name" value="TRANSMEMBRANE PROTEIN"/>
    <property type="match status" value="1"/>
</dbReference>
<evidence type="ECO:0000313" key="4">
    <source>
        <dbReference type="Proteomes" id="UP000655225"/>
    </source>
</evidence>
<dbReference type="EMBL" id="JABCRI010000018">
    <property type="protein sequence ID" value="KAF8389777.1"/>
    <property type="molecule type" value="Genomic_DNA"/>
</dbReference>
<organism evidence="3 4">
    <name type="scientific">Tetracentron sinense</name>
    <name type="common">Spur-leaf</name>
    <dbReference type="NCBI Taxonomy" id="13715"/>
    <lineage>
        <taxon>Eukaryota</taxon>
        <taxon>Viridiplantae</taxon>
        <taxon>Streptophyta</taxon>
        <taxon>Embryophyta</taxon>
        <taxon>Tracheophyta</taxon>
        <taxon>Spermatophyta</taxon>
        <taxon>Magnoliopsida</taxon>
        <taxon>Trochodendrales</taxon>
        <taxon>Trochodendraceae</taxon>
        <taxon>Tetracentron</taxon>
    </lineage>
</organism>
<dbReference type="OMA" id="GANDHHT"/>
<evidence type="ECO:0000256" key="2">
    <source>
        <dbReference type="SAM" id="SignalP"/>
    </source>
</evidence>
<dbReference type="OrthoDB" id="747636at2759"/>
<protein>
    <submittedName>
        <fullName evidence="3">Uncharacterized protein</fullName>
    </submittedName>
</protein>
<name>A0A835D6K1_TETSI</name>
<keyword evidence="2" id="KW-0732">Signal</keyword>